<dbReference type="PANTHER" id="PTHR31896:SF64">
    <property type="entry name" value="TRICHOTHECENE 3-O-ACETYLTRANSFERASE"/>
    <property type="match status" value="1"/>
</dbReference>
<keyword evidence="4" id="KW-1185">Reference proteome</keyword>
<dbReference type="InterPro" id="IPR023213">
    <property type="entry name" value="CAT-like_dom_sf"/>
</dbReference>
<dbReference type="InterPro" id="IPR051283">
    <property type="entry name" value="Sec_Metabolite_Acyltrans"/>
</dbReference>
<keyword evidence="1" id="KW-0808">Transferase</keyword>
<feature type="signal peptide" evidence="2">
    <location>
        <begin position="1"/>
        <end position="24"/>
    </location>
</feature>
<dbReference type="PANTHER" id="PTHR31896">
    <property type="entry name" value="FAMILY REGULATORY PROTEIN, PUTATIVE (AFU_ORTHOLOGUE AFUA_3G14730)-RELATED"/>
    <property type="match status" value="1"/>
</dbReference>
<name>A0A9W4UK73_9PLEO</name>
<dbReference type="EMBL" id="CAOQHR010000008">
    <property type="protein sequence ID" value="CAI6338153.1"/>
    <property type="molecule type" value="Genomic_DNA"/>
</dbReference>
<keyword evidence="2" id="KW-0732">Signal</keyword>
<evidence type="ECO:0000313" key="4">
    <source>
        <dbReference type="Proteomes" id="UP001152607"/>
    </source>
</evidence>
<feature type="chain" id="PRO_5040982218" evidence="2">
    <location>
        <begin position="25"/>
        <end position="309"/>
    </location>
</feature>
<gene>
    <name evidence="3" type="ORF">PDIGIT_LOCUS11278</name>
</gene>
<dbReference type="AlphaFoldDB" id="A0A9W4UK73"/>
<reference evidence="3" key="1">
    <citation type="submission" date="2023-01" db="EMBL/GenBank/DDBJ databases">
        <authorList>
            <person name="Van Ghelder C."/>
            <person name="Rancurel C."/>
        </authorList>
    </citation>
    <scope>NUCLEOTIDE SEQUENCE</scope>
    <source>
        <strain evidence="3">CNCM I-4278</strain>
    </source>
</reference>
<protein>
    <submittedName>
        <fullName evidence="3">Uncharacterized protein</fullName>
    </submittedName>
</protein>
<evidence type="ECO:0000313" key="3">
    <source>
        <dbReference type="EMBL" id="CAI6338153.1"/>
    </source>
</evidence>
<dbReference type="Pfam" id="PF02458">
    <property type="entry name" value="Transferase"/>
    <property type="match status" value="1"/>
</dbReference>
<dbReference type="GO" id="GO:0016740">
    <property type="term" value="F:transferase activity"/>
    <property type="evidence" value="ECO:0007669"/>
    <property type="project" value="UniProtKB-KW"/>
</dbReference>
<dbReference type="Gene3D" id="3.30.559.10">
    <property type="entry name" value="Chloramphenicol acetyltransferase-like domain"/>
    <property type="match status" value="1"/>
</dbReference>
<accession>A0A9W4UK73</accession>
<dbReference type="OrthoDB" id="1862401at2759"/>
<dbReference type="Proteomes" id="UP001152607">
    <property type="component" value="Unassembled WGS sequence"/>
</dbReference>
<sequence length="309" mass="34259">MRRCGYPQFLEALCLQCVLPATRALENSIDESALRSQIDSNIPTFGKASGVDLYDASNYTKTLPDGAPCTARIFALSAERIRAMRGELRKHVNTVTPITQCNILAALVWVHVTRARHERLVTHGHTDTNIGIAVNLRERVKPQLQPSYMGNMALMTRATASIAEFSTESCVTSATIAPAIQAINGAISNATNAWAQRHFAHFQSIDRIIDTEISLQFNRGPDLYITSWMHFGAECEWNIPGTTSKSPEYIRRTHSPSDGGVIIMPRRREVGTYSKEAPYEVLIRLAGEDMERLVNEEGGLASWSERVVG</sequence>
<proteinExistence type="predicted"/>
<organism evidence="3 4">
    <name type="scientific">Periconia digitata</name>
    <dbReference type="NCBI Taxonomy" id="1303443"/>
    <lineage>
        <taxon>Eukaryota</taxon>
        <taxon>Fungi</taxon>
        <taxon>Dikarya</taxon>
        <taxon>Ascomycota</taxon>
        <taxon>Pezizomycotina</taxon>
        <taxon>Dothideomycetes</taxon>
        <taxon>Pleosporomycetidae</taxon>
        <taxon>Pleosporales</taxon>
        <taxon>Massarineae</taxon>
        <taxon>Periconiaceae</taxon>
        <taxon>Periconia</taxon>
    </lineage>
</organism>
<evidence type="ECO:0000256" key="2">
    <source>
        <dbReference type="SAM" id="SignalP"/>
    </source>
</evidence>
<evidence type="ECO:0000256" key="1">
    <source>
        <dbReference type="ARBA" id="ARBA00022679"/>
    </source>
</evidence>
<comment type="caution">
    <text evidence="3">The sequence shown here is derived from an EMBL/GenBank/DDBJ whole genome shotgun (WGS) entry which is preliminary data.</text>
</comment>